<proteinExistence type="predicted"/>
<dbReference type="AlphaFoldDB" id="A0A1I6PQ23"/>
<name>A0A1I6PQ23_9CAUL</name>
<gene>
    <name evidence="1" type="ORF">SAMN05192570_1170</name>
</gene>
<evidence type="ECO:0000313" key="2">
    <source>
        <dbReference type="Proteomes" id="UP000198788"/>
    </source>
</evidence>
<dbReference type="STRING" id="871741.SAMN05192570_1170"/>
<protein>
    <submittedName>
        <fullName evidence="1">Uncharacterized protein</fullName>
    </submittedName>
</protein>
<dbReference type="RefSeq" id="WP_092307745.1">
    <property type="nucleotide sequence ID" value="NZ_FOZV01000002.1"/>
</dbReference>
<keyword evidence="2" id="KW-1185">Reference proteome</keyword>
<accession>A0A1I6PQ23</accession>
<organism evidence="1 2">
    <name type="scientific">Brevundimonas viscosa</name>
    <dbReference type="NCBI Taxonomy" id="871741"/>
    <lineage>
        <taxon>Bacteria</taxon>
        <taxon>Pseudomonadati</taxon>
        <taxon>Pseudomonadota</taxon>
        <taxon>Alphaproteobacteria</taxon>
        <taxon>Caulobacterales</taxon>
        <taxon>Caulobacteraceae</taxon>
        <taxon>Brevundimonas</taxon>
    </lineage>
</organism>
<sequence>MHHQSLAAIIANDLNSLAHRIEALPAHPNYTAALNAVQEAEAAVKSAAVDLHQSEMRERFARADA</sequence>
<reference evidence="2" key="1">
    <citation type="submission" date="2016-10" db="EMBL/GenBank/DDBJ databases">
        <authorList>
            <person name="Varghese N."/>
            <person name="Submissions S."/>
        </authorList>
    </citation>
    <scope>NUCLEOTIDE SEQUENCE [LARGE SCALE GENOMIC DNA]</scope>
    <source>
        <strain evidence="2">CGMCC 1.10683</strain>
    </source>
</reference>
<dbReference type="Proteomes" id="UP000198788">
    <property type="component" value="Unassembled WGS sequence"/>
</dbReference>
<dbReference type="EMBL" id="FOZV01000002">
    <property type="protein sequence ID" value="SFS42286.1"/>
    <property type="molecule type" value="Genomic_DNA"/>
</dbReference>
<evidence type="ECO:0000313" key="1">
    <source>
        <dbReference type="EMBL" id="SFS42286.1"/>
    </source>
</evidence>